<evidence type="ECO:0000313" key="9">
    <source>
        <dbReference type="Proteomes" id="UP000625711"/>
    </source>
</evidence>
<keyword evidence="3" id="KW-0689">Ribosomal protein</keyword>
<keyword evidence="9" id="KW-1185">Reference proteome</keyword>
<evidence type="ECO:0000256" key="4">
    <source>
        <dbReference type="ARBA" id="ARBA00023128"/>
    </source>
</evidence>
<evidence type="ECO:0000256" key="6">
    <source>
        <dbReference type="ARBA" id="ARBA00035137"/>
    </source>
</evidence>
<dbReference type="GO" id="GO:0005739">
    <property type="term" value="C:mitochondrion"/>
    <property type="evidence" value="ECO:0007669"/>
    <property type="project" value="InterPro"/>
</dbReference>
<evidence type="ECO:0000256" key="1">
    <source>
        <dbReference type="ARBA" id="ARBA00004173"/>
    </source>
</evidence>
<name>A0A834IRG1_RHYFE</name>
<sequence length="164" mass="19212">MAGSRLEKIGTIFSRTSGLIQTGALNFEDRPLWYDIYKAFPPKEEPKYDRPIPNMKLKQIFYKEDKIRALFHRNNKQIGAINLFSAGKSITQRFIDTYVTLLEQYKDREEVSEEQLYKEAIDILNKGHQLQRDTALDSETISLSSAYKEARRKMNNINLKDIFQ</sequence>
<dbReference type="CDD" id="cd23701">
    <property type="entry name" value="At1g26750"/>
    <property type="match status" value="1"/>
</dbReference>
<dbReference type="OrthoDB" id="10012356at2759"/>
<proteinExistence type="inferred from homology"/>
<organism evidence="8 9">
    <name type="scientific">Rhynchophorus ferrugineus</name>
    <name type="common">Red palm weevil</name>
    <name type="synonym">Curculio ferrugineus</name>
    <dbReference type="NCBI Taxonomy" id="354439"/>
    <lineage>
        <taxon>Eukaryota</taxon>
        <taxon>Metazoa</taxon>
        <taxon>Ecdysozoa</taxon>
        <taxon>Arthropoda</taxon>
        <taxon>Hexapoda</taxon>
        <taxon>Insecta</taxon>
        <taxon>Pterygota</taxon>
        <taxon>Neoptera</taxon>
        <taxon>Endopterygota</taxon>
        <taxon>Coleoptera</taxon>
        <taxon>Polyphaga</taxon>
        <taxon>Cucujiformia</taxon>
        <taxon>Curculionidae</taxon>
        <taxon>Dryophthorinae</taxon>
        <taxon>Rhynchophorus</taxon>
    </lineage>
</organism>
<evidence type="ECO:0000313" key="8">
    <source>
        <dbReference type="EMBL" id="KAF7282700.1"/>
    </source>
</evidence>
<dbReference type="GO" id="GO:0005840">
    <property type="term" value="C:ribosome"/>
    <property type="evidence" value="ECO:0007669"/>
    <property type="project" value="InterPro"/>
</dbReference>
<reference evidence="8" key="1">
    <citation type="submission" date="2020-08" db="EMBL/GenBank/DDBJ databases">
        <title>Genome sequencing and assembly of the red palm weevil Rhynchophorus ferrugineus.</title>
        <authorList>
            <person name="Dias G.B."/>
            <person name="Bergman C.M."/>
            <person name="Manee M."/>
        </authorList>
    </citation>
    <scope>NUCLEOTIDE SEQUENCE</scope>
    <source>
        <strain evidence="8">AA-2017</strain>
        <tissue evidence="8">Whole larva</tissue>
    </source>
</reference>
<dbReference type="AlphaFoldDB" id="A0A834IRG1"/>
<accession>A0A834IRG1</accession>
<dbReference type="EMBL" id="JAACXV010000160">
    <property type="protein sequence ID" value="KAF7282700.1"/>
    <property type="molecule type" value="Genomic_DNA"/>
</dbReference>
<dbReference type="InterPro" id="IPR059242">
    <property type="entry name" value="mS23_dom"/>
</dbReference>
<protein>
    <recommendedName>
        <fullName evidence="6">Small ribosomal subunit protein mS23</fullName>
    </recommendedName>
</protein>
<dbReference type="GO" id="GO:0003735">
    <property type="term" value="F:structural constituent of ribosome"/>
    <property type="evidence" value="ECO:0007669"/>
    <property type="project" value="InterPro"/>
</dbReference>
<dbReference type="InterPro" id="IPR019520">
    <property type="entry name" value="Ribosomal_mS23_met"/>
</dbReference>
<evidence type="ECO:0000256" key="5">
    <source>
        <dbReference type="ARBA" id="ARBA00023274"/>
    </source>
</evidence>
<dbReference type="PANTHER" id="PTHR15925">
    <property type="entry name" value="MITOCHONDRIAL RIBOSOMAL PROTEIN S23"/>
    <property type="match status" value="1"/>
</dbReference>
<keyword evidence="5" id="KW-0687">Ribonucleoprotein</keyword>
<comment type="caution">
    <text evidence="8">The sequence shown here is derived from an EMBL/GenBank/DDBJ whole genome shotgun (WGS) entry which is preliminary data.</text>
</comment>
<evidence type="ECO:0000256" key="3">
    <source>
        <dbReference type="ARBA" id="ARBA00022980"/>
    </source>
</evidence>
<dbReference type="Proteomes" id="UP000625711">
    <property type="component" value="Unassembled WGS sequence"/>
</dbReference>
<comment type="similarity">
    <text evidence="2">Belongs to the mitochondrion-specific ribosomal protein mS23 family.</text>
</comment>
<dbReference type="InterPro" id="IPR023611">
    <property type="entry name" value="mS23_dom_met"/>
</dbReference>
<comment type="subcellular location">
    <subcellularLocation>
        <location evidence="1">Mitochondrion</location>
    </subcellularLocation>
</comment>
<dbReference type="GO" id="GO:0006412">
    <property type="term" value="P:translation"/>
    <property type="evidence" value="ECO:0007669"/>
    <property type="project" value="InterPro"/>
</dbReference>
<evidence type="ECO:0000259" key="7">
    <source>
        <dbReference type="Pfam" id="PF10484"/>
    </source>
</evidence>
<evidence type="ECO:0000256" key="2">
    <source>
        <dbReference type="ARBA" id="ARBA00009864"/>
    </source>
</evidence>
<dbReference type="Pfam" id="PF10484">
    <property type="entry name" value="MRP-S23"/>
    <property type="match status" value="1"/>
</dbReference>
<dbReference type="PANTHER" id="PTHR15925:SF2">
    <property type="entry name" value="SMALL RIBOSOMAL SUBUNIT PROTEIN MS23"/>
    <property type="match status" value="1"/>
</dbReference>
<keyword evidence="4" id="KW-0496">Mitochondrion</keyword>
<feature type="domain" description="Small ribosomal subunit protein mS23 conserved" evidence="7">
    <location>
        <begin position="2"/>
        <end position="126"/>
    </location>
</feature>
<gene>
    <name evidence="8" type="ORF">GWI33_002165</name>
</gene>